<evidence type="ECO:0000313" key="1">
    <source>
        <dbReference type="EMBL" id="CDW83942.1"/>
    </source>
</evidence>
<keyword evidence="2" id="KW-1185">Reference proteome</keyword>
<dbReference type="AlphaFoldDB" id="A0A078ARX2"/>
<proteinExistence type="predicted"/>
<dbReference type="InParanoid" id="A0A078ARX2"/>
<dbReference type="EMBL" id="CCKQ01012330">
    <property type="protein sequence ID" value="CDW83942.1"/>
    <property type="molecule type" value="Genomic_DNA"/>
</dbReference>
<dbReference type="Proteomes" id="UP000039865">
    <property type="component" value="Unassembled WGS sequence"/>
</dbReference>
<name>A0A078ARX2_STYLE</name>
<sequence length="207" mass="24243">MPKSKDAGIYTLFIKLTFKNGEVAKQLSLNFNVLQENNSNSDDNKQDYCIQLKECFIKIKQIDSQGLTWIVFSNGLLGYQQLNYTEVQKSLRLFWIDQSYDQDSETNLNKNQQANQDKLKVEFANNKLFRTAQMTLYFAQNYIVLKPLPILEANSSWNLHKYATISATWIYNEKNLDSCQRFVDYFSYTSTSTQYTFKLNDMPAIYN</sequence>
<gene>
    <name evidence="1" type="primary">Contig16226.g17282</name>
    <name evidence="1" type="ORF">STYLEM_12996</name>
</gene>
<evidence type="ECO:0000313" key="2">
    <source>
        <dbReference type="Proteomes" id="UP000039865"/>
    </source>
</evidence>
<protein>
    <submittedName>
        <fullName evidence="1">Uncharacterized protein</fullName>
    </submittedName>
</protein>
<reference evidence="1 2" key="1">
    <citation type="submission" date="2014-06" db="EMBL/GenBank/DDBJ databases">
        <authorList>
            <person name="Swart Estienne"/>
        </authorList>
    </citation>
    <scope>NUCLEOTIDE SEQUENCE [LARGE SCALE GENOMIC DNA]</scope>
    <source>
        <strain evidence="1 2">130c</strain>
    </source>
</reference>
<accession>A0A078ARX2</accession>
<organism evidence="1 2">
    <name type="scientific">Stylonychia lemnae</name>
    <name type="common">Ciliate</name>
    <dbReference type="NCBI Taxonomy" id="5949"/>
    <lineage>
        <taxon>Eukaryota</taxon>
        <taxon>Sar</taxon>
        <taxon>Alveolata</taxon>
        <taxon>Ciliophora</taxon>
        <taxon>Intramacronucleata</taxon>
        <taxon>Spirotrichea</taxon>
        <taxon>Stichotrichia</taxon>
        <taxon>Sporadotrichida</taxon>
        <taxon>Oxytrichidae</taxon>
        <taxon>Stylonychinae</taxon>
        <taxon>Stylonychia</taxon>
    </lineage>
</organism>